<dbReference type="PROSITE" id="PS50893">
    <property type="entry name" value="ABC_TRANSPORTER_2"/>
    <property type="match status" value="1"/>
</dbReference>
<dbReference type="GO" id="GO:0005524">
    <property type="term" value="F:ATP binding"/>
    <property type="evidence" value="ECO:0007669"/>
    <property type="project" value="UniProtKB-KW"/>
</dbReference>
<evidence type="ECO:0000256" key="3">
    <source>
        <dbReference type="ARBA" id="ARBA00022840"/>
    </source>
</evidence>
<dbReference type="PANTHER" id="PTHR42734">
    <property type="entry name" value="METAL TRANSPORT SYSTEM ATP-BINDING PROTEIN TM_0124-RELATED"/>
    <property type="match status" value="1"/>
</dbReference>
<dbReference type="InterPro" id="IPR027417">
    <property type="entry name" value="P-loop_NTPase"/>
</dbReference>
<gene>
    <name evidence="5" type="ORF">DES49_0166</name>
</gene>
<evidence type="ECO:0000259" key="4">
    <source>
        <dbReference type="PROSITE" id="PS50893"/>
    </source>
</evidence>
<keyword evidence="2" id="KW-0547">Nucleotide-binding</keyword>
<dbReference type="Gene3D" id="3.40.50.300">
    <property type="entry name" value="P-loop containing nucleotide triphosphate hydrolases"/>
    <property type="match status" value="1"/>
</dbReference>
<dbReference type="AlphaFoldDB" id="A0A4R7K213"/>
<name>A0A4R7K213_9GAMM</name>
<dbReference type="InterPro" id="IPR003439">
    <property type="entry name" value="ABC_transporter-like_ATP-bd"/>
</dbReference>
<accession>A0A4R7K213</accession>
<keyword evidence="1" id="KW-0813">Transport</keyword>
<keyword evidence="3 5" id="KW-0067">ATP-binding</keyword>
<protein>
    <submittedName>
        <fullName evidence="5">Zinc transport system ATP-binding protein</fullName>
    </submittedName>
</protein>
<evidence type="ECO:0000256" key="2">
    <source>
        <dbReference type="ARBA" id="ARBA00022741"/>
    </source>
</evidence>
<dbReference type="RefSeq" id="WP_243864781.1">
    <property type="nucleotide sequence ID" value="NZ_SOAX01000001.1"/>
</dbReference>
<evidence type="ECO:0000256" key="1">
    <source>
        <dbReference type="ARBA" id="ARBA00022448"/>
    </source>
</evidence>
<dbReference type="Proteomes" id="UP000295830">
    <property type="component" value="Unassembled WGS sequence"/>
</dbReference>
<reference evidence="5 6" key="1">
    <citation type="submission" date="2019-03" db="EMBL/GenBank/DDBJ databases">
        <title>Genomic Encyclopedia of Type Strains, Phase IV (KMG-IV): sequencing the most valuable type-strain genomes for metagenomic binning, comparative biology and taxonomic classification.</title>
        <authorList>
            <person name="Goeker M."/>
        </authorList>
    </citation>
    <scope>NUCLEOTIDE SEQUENCE [LARGE SCALE GENOMIC DNA]</scope>
    <source>
        <strain evidence="5 6">DSM 15505</strain>
    </source>
</reference>
<feature type="domain" description="ABC transporter" evidence="4">
    <location>
        <begin position="5"/>
        <end position="192"/>
    </location>
</feature>
<dbReference type="InterPro" id="IPR050153">
    <property type="entry name" value="Metal_Ion_Import_ABC"/>
</dbReference>
<sequence>MNSDTQALTLARFKSVCAGYRRPIVGPVSFEIMPGEILGLSGPNGAGKSTLLKALTGVARVFSGTIERRPDLSVAHHRQRPELPPELPLKGRELLALFKVDLSAMPLLLTPLLDKPLSEFSGGEFQFLQSCACLGSNSNLVILDEPTNNLDVQAIEALSGLMDCVGSDRSILLVSHEQSFLSRHCTRLVELA</sequence>
<comment type="caution">
    <text evidence="5">The sequence shown here is derived from an EMBL/GenBank/DDBJ whole genome shotgun (WGS) entry which is preliminary data.</text>
</comment>
<dbReference type="GO" id="GO:0016887">
    <property type="term" value="F:ATP hydrolysis activity"/>
    <property type="evidence" value="ECO:0007669"/>
    <property type="project" value="InterPro"/>
</dbReference>
<evidence type="ECO:0000313" key="5">
    <source>
        <dbReference type="EMBL" id="TDT44067.1"/>
    </source>
</evidence>
<evidence type="ECO:0000313" key="6">
    <source>
        <dbReference type="Proteomes" id="UP000295830"/>
    </source>
</evidence>
<keyword evidence="6" id="KW-1185">Reference proteome</keyword>
<dbReference type="SUPFAM" id="SSF52540">
    <property type="entry name" value="P-loop containing nucleoside triphosphate hydrolases"/>
    <property type="match status" value="1"/>
</dbReference>
<dbReference type="Pfam" id="PF00005">
    <property type="entry name" value="ABC_tran"/>
    <property type="match status" value="1"/>
</dbReference>
<dbReference type="SMART" id="SM00382">
    <property type="entry name" value="AAA"/>
    <property type="match status" value="1"/>
</dbReference>
<organism evidence="5 6">
    <name type="scientific">Halospina denitrificans</name>
    <dbReference type="NCBI Taxonomy" id="332522"/>
    <lineage>
        <taxon>Bacteria</taxon>
        <taxon>Pseudomonadati</taxon>
        <taxon>Pseudomonadota</taxon>
        <taxon>Gammaproteobacteria</taxon>
        <taxon>Halospina</taxon>
    </lineage>
</organism>
<dbReference type="InterPro" id="IPR003593">
    <property type="entry name" value="AAA+_ATPase"/>
</dbReference>
<dbReference type="EMBL" id="SOAX01000001">
    <property type="protein sequence ID" value="TDT44067.1"/>
    <property type="molecule type" value="Genomic_DNA"/>
</dbReference>
<proteinExistence type="predicted"/>